<dbReference type="Proteomes" id="UP000537130">
    <property type="component" value="Unassembled WGS sequence"/>
</dbReference>
<sequence length="118" mass="13665">MLHSLNEVDFTERVLQLIPGADRVQLRRMFGGVGLFEHNAMFAIAVNDQLYLKADATTRTEFERRGLERFHYDTNDQSLTLDFYHAPAEVFRHNRDMALWVNRARAAAFRGKTNAANH</sequence>
<name>A0A7W4W3D9_9GAMM</name>
<dbReference type="RefSeq" id="WP_183409398.1">
    <property type="nucleotide sequence ID" value="NZ_JACHWY010000001.1"/>
</dbReference>
<evidence type="ECO:0000313" key="3">
    <source>
        <dbReference type="Proteomes" id="UP000537130"/>
    </source>
</evidence>
<reference evidence="2 3" key="1">
    <citation type="submission" date="2020-08" db="EMBL/GenBank/DDBJ databases">
        <title>Genomic Encyclopedia of Type Strains, Phase III (KMG-III): the genomes of soil and plant-associated and newly described type strains.</title>
        <authorList>
            <person name="Whitman W."/>
        </authorList>
    </citation>
    <scope>NUCLEOTIDE SEQUENCE [LARGE SCALE GENOMIC DNA]</scope>
    <source>
        <strain evidence="2 3">CECT 8654</strain>
    </source>
</reference>
<dbReference type="PANTHER" id="PTHR36121">
    <property type="entry name" value="PROTEIN SXY"/>
    <property type="match status" value="1"/>
</dbReference>
<organism evidence="2 3">
    <name type="scientific">Litorivivens lipolytica</name>
    <dbReference type="NCBI Taxonomy" id="1524264"/>
    <lineage>
        <taxon>Bacteria</taxon>
        <taxon>Pseudomonadati</taxon>
        <taxon>Pseudomonadota</taxon>
        <taxon>Gammaproteobacteria</taxon>
        <taxon>Litorivivens</taxon>
    </lineage>
</organism>
<dbReference type="InterPro" id="IPR047525">
    <property type="entry name" value="TfoX-like"/>
</dbReference>
<comment type="caution">
    <text evidence="2">The sequence shown here is derived from an EMBL/GenBank/DDBJ whole genome shotgun (WGS) entry which is preliminary data.</text>
</comment>
<gene>
    <name evidence="2" type="ORF">FHR99_000956</name>
</gene>
<protein>
    <submittedName>
        <fullName evidence="2">DNA transformation protein</fullName>
    </submittedName>
</protein>
<dbReference type="SUPFAM" id="SSF159894">
    <property type="entry name" value="YgaC/TfoX-N like"/>
    <property type="match status" value="1"/>
</dbReference>
<dbReference type="Pfam" id="PF04993">
    <property type="entry name" value="TfoX_N"/>
    <property type="match status" value="1"/>
</dbReference>
<dbReference type="PANTHER" id="PTHR36121:SF1">
    <property type="entry name" value="PROTEIN SXY"/>
    <property type="match status" value="1"/>
</dbReference>
<accession>A0A7W4W3D9</accession>
<evidence type="ECO:0000313" key="2">
    <source>
        <dbReference type="EMBL" id="MBB3046720.1"/>
    </source>
</evidence>
<dbReference type="InterPro" id="IPR007076">
    <property type="entry name" value="TfoX_N"/>
</dbReference>
<keyword evidence="3" id="KW-1185">Reference proteome</keyword>
<dbReference type="AlphaFoldDB" id="A0A7W4W3D9"/>
<evidence type="ECO:0000259" key="1">
    <source>
        <dbReference type="Pfam" id="PF04993"/>
    </source>
</evidence>
<feature type="domain" description="TfoX N-terminal" evidence="1">
    <location>
        <begin position="20"/>
        <end position="108"/>
    </location>
</feature>
<dbReference type="Gene3D" id="3.30.1460.30">
    <property type="entry name" value="YgaC/TfoX-N like chaperone"/>
    <property type="match status" value="1"/>
</dbReference>
<proteinExistence type="predicted"/>
<dbReference type="EMBL" id="JACHWY010000001">
    <property type="protein sequence ID" value="MBB3046720.1"/>
    <property type="molecule type" value="Genomic_DNA"/>
</dbReference>